<comment type="caution">
    <text evidence="1">The sequence shown here is derived from an EMBL/GenBank/DDBJ whole genome shotgun (WGS) entry which is preliminary data.</text>
</comment>
<dbReference type="EMBL" id="JAROCA020000002">
    <property type="protein sequence ID" value="MDY0406632.1"/>
    <property type="molecule type" value="Genomic_DNA"/>
</dbReference>
<dbReference type="NCBIfam" id="TIGR02531">
    <property type="entry name" value="yecD_yerC"/>
    <property type="match status" value="1"/>
</dbReference>
<dbReference type="Gene3D" id="1.10.1270.10">
    <property type="entry name" value="TrpR-like"/>
    <property type="match status" value="1"/>
</dbReference>
<accession>A0ABU5CLB8</accession>
<proteinExistence type="predicted"/>
<dbReference type="InterPro" id="IPR038116">
    <property type="entry name" value="TrpR-like_sf"/>
</dbReference>
<reference evidence="1 2" key="1">
    <citation type="submission" date="2023-10" db="EMBL/GenBank/DDBJ databases">
        <title>179-bfca-hs.</title>
        <authorList>
            <person name="Miliotis G."/>
            <person name="Sengupta P."/>
            <person name="Hameed A."/>
            <person name="Chuvochina M."/>
            <person name="Mcdonagh F."/>
            <person name="Simpson A.C."/>
            <person name="Singh N.K."/>
            <person name="Rekha P.D."/>
            <person name="Raman K."/>
            <person name="Hugenholtz P."/>
            <person name="Venkateswaran K."/>
        </authorList>
    </citation>
    <scope>NUCLEOTIDE SEQUENCE [LARGE SCALE GENOMIC DNA]</scope>
    <source>
        <strain evidence="1 2">179-BFC-A-HS</strain>
    </source>
</reference>
<dbReference type="PIRSF" id="PIRSF012508">
    <property type="entry name" value="YerC"/>
    <property type="match status" value="1"/>
</dbReference>
<dbReference type="PANTHER" id="PTHR40080:SF1">
    <property type="entry name" value="TRPR-LIKE PROTEIN YERC_YECD"/>
    <property type="match status" value="1"/>
</dbReference>
<dbReference type="InterPro" id="IPR013368">
    <property type="entry name" value="YecD_YerC"/>
</dbReference>
<dbReference type="InterPro" id="IPR010921">
    <property type="entry name" value="Trp_repressor/repl_initiator"/>
</dbReference>
<dbReference type="SUPFAM" id="SSF48295">
    <property type="entry name" value="TrpR-like"/>
    <property type="match status" value="1"/>
</dbReference>
<protein>
    <submittedName>
        <fullName evidence="1">YerC/YecD family TrpR-related protein</fullName>
    </submittedName>
</protein>
<organism evidence="1 2">
    <name type="scientific">Tigheibacillus jepli</name>
    <dbReference type="NCBI Taxonomy" id="3035914"/>
    <lineage>
        <taxon>Bacteria</taxon>
        <taxon>Bacillati</taxon>
        <taxon>Bacillota</taxon>
        <taxon>Bacilli</taxon>
        <taxon>Bacillales</taxon>
        <taxon>Bacillaceae</taxon>
        <taxon>Tigheibacillus</taxon>
    </lineage>
</organism>
<name>A0ABU5CLB8_9BACI</name>
<dbReference type="Proteomes" id="UP001228376">
    <property type="component" value="Unassembled WGS sequence"/>
</dbReference>
<evidence type="ECO:0000313" key="1">
    <source>
        <dbReference type="EMBL" id="MDY0406632.1"/>
    </source>
</evidence>
<dbReference type="RefSeq" id="WP_306067109.1">
    <property type="nucleotide sequence ID" value="NZ_JAROCA020000002.1"/>
</dbReference>
<evidence type="ECO:0000313" key="2">
    <source>
        <dbReference type="Proteomes" id="UP001228376"/>
    </source>
</evidence>
<dbReference type="PANTHER" id="PTHR40080">
    <property type="entry name" value="LMO1763 PROTEIN"/>
    <property type="match status" value="1"/>
</dbReference>
<dbReference type="InterPro" id="IPR000831">
    <property type="entry name" value="Trp_repress"/>
</dbReference>
<dbReference type="Pfam" id="PF01371">
    <property type="entry name" value="Trp_repressor"/>
    <property type="match status" value="1"/>
</dbReference>
<gene>
    <name evidence="1" type="ORF">P5G51_015815</name>
</gene>
<keyword evidence="2" id="KW-1185">Reference proteome</keyword>
<sequence length="103" mass="11991">MQIDKLRGEQLDRFFDAILTLKNREECYQFFDDVATMNEIKSLSQRLKVAQMLREGKTYNAIDQETKASTATISRVRRCLKYGSDGYNLVLGRLEEKDQSTDE</sequence>